<protein>
    <recommendedName>
        <fullName evidence="1">F-box domain-containing protein</fullName>
    </recommendedName>
</protein>
<gene>
    <name evidence="2" type="ORF">L207DRAFT_538661</name>
</gene>
<keyword evidence="3" id="KW-1185">Reference proteome</keyword>
<evidence type="ECO:0000313" key="3">
    <source>
        <dbReference type="Proteomes" id="UP000235786"/>
    </source>
</evidence>
<proteinExistence type="predicted"/>
<organism evidence="2 3">
    <name type="scientific">Hyaloscypha variabilis (strain UAMH 11265 / GT02V1 / F)</name>
    <name type="common">Meliniomyces variabilis</name>
    <dbReference type="NCBI Taxonomy" id="1149755"/>
    <lineage>
        <taxon>Eukaryota</taxon>
        <taxon>Fungi</taxon>
        <taxon>Dikarya</taxon>
        <taxon>Ascomycota</taxon>
        <taxon>Pezizomycotina</taxon>
        <taxon>Leotiomycetes</taxon>
        <taxon>Helotiales</taxon>
        <taxon>Hyaloscyphaceae</taxon>
        <taxon>Hyaloscypha</taxon>
        <taxon>Hyaloscypha variabilis</taxon>
    </lineage>
</organism>
<evidence type="ECO:0000259" key="1">
    <source>
        <dbReference type="PROSITE" id="PS50181"/>
    </source>
</evidence>
<reference evidence="2 3" key="1">
    <citation type="submission" date="2016-04" db="EMBL/GenBank/DDBJ databases">
        <title>A degradative enzymes factory behind the ericoid mycorrhizal symbiosis.</title>
        <authorList>
            <consortium name="DOE Joint Genome Institute"/>
            <person name="Martino E."/>
            <person name="Morin E."/>
            <person name="Grelet G."/>
            <person name="Kuo A."/>
            <person name="Kohler A."/>
            <person name="Daghino S."/>
            <person name="Barry K."/>
            <person name="Choi C."/>
            <person name="Cichocki N."/>
            <person name="Clum A."/>
            <person name="Copeland A."/>
            <person name="Hainaut M."/>
            <person name="Haridas S."/>
            <person name="Labutti K."/>
            <person name="Lindquist E."/>
            <person name="Lipzen A."/>
            <person name="Khouja H.-R."/>
            <person name="Murat C."/>
            <person name="Ohm R."/>
            <person name="Olson A."/>
            <person name="Spatafora J."/>
            <person name="Veneault-Fourrey C."/>
            <person name="Henrissat B."/>
            <person name="Grigoriev I."/>
            <person name="Martin F."/>
            <person name="Perotto S."/>
        </authorList>
    </citation>
    <scope>NUCLEOTIDE SEQUENCE [LARGE SCALE GENOMIC DNA]</scope>
    <source>
        <strain evidence="2 3">F</strain>
    </source>
</reference>
<evidence type="ECO:0000313" key="2">
    <source>
        <dbReference type="EMBL" id="PMD29712.1"/>
    </source>
</evidence>
<dbReference type="CDD" id="cd09917">
    <property type="entry name" value="F-box_SF"/>
    <property type="match status" value="1"/>
</dbReference>
<dbReference type="InterPro" id="IPR001810">
    <property type="entry name" value="F-box_dom"/>
</dbReference>
<accession>A0A2J6QTX2</accession>
<dbReference type="AlphaFoldDB" id="A0A2J6QTX2"/>
<dbReference type="Proteomes" id="UP000235786">
    <property type="component" value="Unassembled WGS sequence"/>
</dbReference>
<dbReference type="SUPFAM" id="SSF81383">
    <property type="entry name" value="F-box domain"/>
    <property type="match status" value="1"/>
</dbReference>
<dbReference type="EMBL" id="KZ613972">
    <property type="protein sequence ID" value="PMD29712.1"/>
    <property type="molecule type" value="Genomic_DNA"/>
</dbReference>
<feature type="domain" description="F-box" evidence="1">
    <location>
        <begin position="1"/>
        <end position="44"/>
    </location>
</feature>
<dbReference type="InterPro" id="IPR036047">
    <property type="entry name" value="F-box-like_dom_sf"/>
</dbReference>
<dbReference type="Pfam" id="PF12937">
    <property type="entry name" value="F-box-like"/>
    <property type="match status" value="1"/>
</dbReference>
<dbReference type="OrthoDB" id="2522477at2759"/>
<dbReference type="PROSITE" id="PS50181">
    <property type="entry name" value="FBOX"/>
    <property type="match status" value="1"/>
</dbReference>
<sequence>MLCDLPNEVIGLIVGFCPPSDLCALSRTCKPLRSHAVPTLYRTITFGKGYGEYALRALESRRAELLKLTRSLDVTLRWSAQDRLKTKRAVQTVNRMVNLRNLSIMYDEEEQPYLGGHELPMPLMIARTLTNCTIGFKGWACWPIEDAICLFEHPTLRQLKLHWACSTMNDPIADRGKRSTKLTNLALIDCDIEPVDLYRVLRYPCALEYLTLATDFFDNYIHDDEEFNCSDFFSAIERTSGSLKGLRFDVAHWGNIIVPAPGMHKLRNVRYLEVAPDHIEIAKEVLSWGFPIPDIESPLEQLLPPNVEVLKVTPLASDMPTLWRIVERKRDIVPHLSKIILTLLYRNRAMKKELIISLLKDRTKGNVEFENEDDLQSAYPCVRKRMLPSFRKYCHERGVELVFLHEDPFRKEILEEDAGPAVWEIEEQVKRDGAS</sequence>
<name>A0A2J6QTX2_HYAVF</name>